<dbReference type="AlphaFoldDB" id="A0A9N8F3C6"/>
<dbReference type="Proteomes" id="UP001153069">
    <property type="component" value="Unassembled WGS sequence"/>
</dbReference>
<accession>A0A9N8F3C6</accession>
<name>A0A9N8F3C6_9STRA</name>
<evidence type="ECO:0000313" key="3">
    <source>
        <dbReference type="Proteomes" id="UP001153069"/>
    </source>
</evidence>
<dbReference type="EMBL" id="CAICTM010003062">
    <property type="protein sequence ID" value="CAB9530824.1"/>
    <property type="molecule type" value="Genomic_DNA"/>
</dbReference>
<protein>
    <submittedName>
        <fullName evidence="2">Uncharacterized protein</fullName>
    </submittedName>
</protein>
<comment type="caution">
    <text evidence="2">The sequence shown here is derived from an EMBL/GenBank/DDBJ whole genome shotgun (WGS) entry which is preliminary data.</text>
</comment>
<evidence type="ECO:0000256" key="1">
    <source>
        <dbReference type="SAM" id="MobiDB-lite"/>
    </source>
</evidence>
<sequence>MGNTYSRHRSEIPLGGSSGSGKRKSYGQDPAAVRISKDELMRYQQSKVFTWESGEEPSEFPIPLGDPSGAYPSRASWKPVDLAAVKLVGVEEEAIRLHQAAEEIEEIDDIQPGRLVVLQRAHDGIVPTSINAAHVIR</sequence>
<reference evidence="2" key="1">
    <citation type="submission" date="2020-06" db="EMBL/GenBank/DDBJ databases">
        <authorList>
            <consortium name="Plant Systems Biology data submission"/>
        </authorList>
    </citation>
    <scope>NUCLEOTIDE SEQUENCE</scope>
    <source>
        <strain evidence="2">D6</strain>
    </source>
</reference>
<keyword evidence="3" id="KW-1185">Reference proteome</keyword>
<feature type="region of interest" description="Disordered" evidence="1">
    <location>
        <begin position="1"/>
        <end position="31"/>
    </location>
</feature>
<gene>
    <name evidence="2" type="ORF">SEMRO_3064_G343030.1</name>
</gene>
<evidence type="ECO:0000313" key="2">
    <source>
        <dbReference type="EMBL" id="CAB9530824.1"/>
    </source>
</evidence>
<proteinExistence type="predicted"/>
<organism evidence="2 3">
    <name type="scientific">Seminavis robusta</name>
    <dbReference type="NCBI Taxonomy" id="568900"/>
    <lineage>
        <taxon>Eukaryota</taxon>
        <taxon>Sar</taxon>
        <taxon>Stramenopiles</taxon>
        <taxon>Ochrophyta</taxon>
        <taxon>Bacillariophyta</taxon>
        <taxon>Bacillariophyceae</taxon>
        <taxon>Bacillariophycidae</taxon>
        <taxon>Naviculales</taxon>
        <taxon>Naviculaceae</taxon>
        <taxon>Seminavis</taxon>
    </lineage>
</organism>